<evidence type="ECO:0000256" key="2">
    <source>
        <dbReference type="ARBA" id="ARBA00009477"/>
    </source>
</evidence>
<dbReference type="InterPro" id="IPR058627">
    <property type="entry name" value="MdtA-like_C"/>
</dbReference>
<dbReference type="Pfam" id="PF25944">
    <property type="entry name" value="Beta-barrel_RND"/>
    <property type="match status" value="1"/>
</dbReference>
<dbReference type="GO" id="GO:0046677">
    <property type="term" value="P:response to antibiotic"/>
    <property type="evidence" value="ECO:0007669"/>
    <property type="project" value="TreeGrafter"/>
</dbReference>
<dbReference type="Gene3D" id="2.40.30.170">
    <property type="match status" value="1"/>
</dbReference>
<dbReference type="InterPro" id="IPR058625">
    <property type="entry name" value="MdtA-like_BSH"/>
</dbReference>
<dbReference type="Gene3D" id="2.40.50.100">
    <property type="match status" value="1"/>
</dbReference>
<evidence type="ECO:0000313" key="10">
    <source>
        <dbReference type="Proteomes" id="UP000215377"/>
    </source>
</evidence>
<dbReference type="Pfam" id="PF25967">
    <property type="entry name" value="RND-MFP_C"/>
    <property type="match status" value="1"/>
</dbReference>
<comment type="subcellular location">
    <subcellularLocation>
        <location evidence="1">Cell envelope</location>
    </subcellularLocation>
</comment>
<dbReference type="Pfam" id="PF25917">
    <property type="entry name" value="BSH_RND"/>
    <property type="match status" value="1"/>
</dbReference>
<dbReference type="NCBIfam" id="TIGR01730">
    <property type="entry name" value="RND_mfp"/>
    <property type="match status" value="1"/>
</dbReference>
<evidence type="ECO:0000259" key="8">
    <source>
        <dbReference type="Pfam" id="PF25967"/>
    </source>
</evidence>
<protein>
    <submittedName>
        <fullName evidence="9">Hemolysin D</fullName>
    </submittedName>
</protein>
<dbReference type="Proteomes" id="UP000215377">
    <property type="component" value="Unassembled WGS sequence"/>
</dbReference>
<feature type="chain" id="PRO_5012172011" evidence="4">
    <location>
        <begin position="17"/>
        <end position="369"/>
    </location>
</feature>
<feature type="domain" description="Multidrug resistance protein MdtA-like beta-barrel" evidence="7">
    <location>
        <begin position="198"/>
        <end position="283"/>
    </location>
</feature>
<keyword evidence="3" id="KW-0175">Coiled coil</keyword>
<gene>
    <name evidence="9" type="ORF">ATO3_25065</name>
</gene>
<dbReference type="PANTHER" id="PTHR30158">
    <property type="entry name" value="ACRA/E-RELATED COMPONENT OF DRUG EFFLUX TRANSPORTER"/>
    <property type="match status" value="1"/>
</dbReference>
<feature type="domain" description="Multidrug resistance protein MdtA-like C-terminal permuted SH3" evidence="8">
    <location>
        <begin position="288"/>
        <end position="350"/>
    </location>
</feature>
<dbReference type="Pfam" id="PF25876">
    <property type="entry name" value="HH_MFP_RND"/>
    <property type="match status" value="1"/>
</dbReference>
<dbReference type="GO" id="GO:0005886">
    <property type="term" value="C:plasma membrane"/>
    <property type="evidence" value="ECO:0007669"/>
    <property type="project" value="UniProtKB-SubCell"/>
</dbReference>
<dbReference type="EMBL" id="AQQR01000024">
    <property type="protein sequence ID" value="OWU68061.1"/>
    <property type="molecule type" value="Genomic_DNA"/>
</dbReference>
<evidence type="ECO:0000259" key="7">
    <source>
        <dbReference type="Pfam" id="PF25944"/>
    </source>
</evidence>
<dbReference type="AlphaFoldDB" id="A0A225NIG4"/>
<feature type="coiled-coil region" evidence="3">
    <location>
        <begin position="92"/>
        <end position="126"/>
    </location>
</feature>
<accession>A0A225NIG4</accession>
<sequence>MAILALSLLFATSGLAQEGGERPPTPVTVVTLKAQDVVLTADLPGRVTASRVAEVRPQVNGIVTDKLFEEGQAIEEGQPMFHIDDDVYEADLAAAQASLAQSRAQLDAAERELKRVNDLLDRNVATQQAYDDAVTSRDAAAASVKAVEASLRASQINLERATIKAPISGLVGLSQVTQGALVTAGQSMPLAVIRDIDPVFVDVTQSAASVLRWRRSGNIVQAEPDAEVRLLLADGSYYEQNGKLSAAEPHVNELTGVVVVRLEFPNPDGLLLPGMYVQVEVPEATIPNAILAPQEGVTRNRRGVPTAFVVNADNVIEARTLDVVGDQGPYWVVSEGLEAGDRIVVAGLQKIAPGAPVAPQERQAPAASE</sequence>
<evidence type="ECO:0000259" key="5">
    <source>
        <dbReference type="Pfam" id="PF25876"/>
    </source>
</evidence>
<keyword evidence="4" id="KW-0732">Signal</keyword>
<evidence type="ECO:0000259" key="6">
    <source>
        <dbReference type="Pfam" id="PF25917"/>
    </source>
</evidence>
<proteinExistence type="inferred from homology"/>
<comment type="similarity">
    <text evidence="2">Belongs to the membrane fusion protein (MFP) (TC 8.A.1) family.</text>
</comment>
<dbReference type="InterPro" id="IPR058626">
    <property type="entry name" value="MdtA-like_b-barrel"/>
</dbReference>
<dbReference type="SUPFAM" id="SSF111369">
    <property type="entry name" value="HlyD-like secretion proteins"/>
    <property type="match status" value="1"/>
</dbReference>
<organism evidence="9 10">
    <name type="scientific">Marinibacterium profundimaris</name>
    <dbReference type="NCBI Taxonomy" id="1679460"/>
    <lineage>
        <taxon>Bacteria</taxon>
        <taxon>Pseudomonadati</taxon>
        <taxon>Pseudomonadota</taxon>
        <taxon>Alphaproteobacteria</taxon>
        <taxon>Rhodobacterales</taxon>
        <taxon>Paracoccaceae</taxon>
        <taxon>Marinibacterium</taxon>
    </lineage>
</organism>
<dbReference type="InterPro" id="IPR058624">
    <property type="entry name" value="MdtA-like_HH"/>
</dbReference>
<dbReference type="GO" id="GO:0022857">
    <property type="term" value="F:transmembrane transporter activity"/>
    <property type="evidence" value="ECO:0007669"/>
    <property type="project" value="InterPro"/>
</dbReference>
<evidence type="ECO:0000256" key="3">
    <source>
        <dbReference type="SAM" id="Coils"/>
    </source>
</evidence>
<evidence type="ECO:0000256" key="1">
    <source>
        <dbReference type="ARBA" id="ARBA00004196"/>
    </source>
</evidence>
<dbReference type="Gene3D" id="2.40.420.20">
    <property type="match status" value="1"/>
</dbReference>
<reference evidence="9 10" key="1">
    <citation type="submission" date="2013-04" db="EMBL/GenBank/DDBJ databases">
        <title>Oceanicola sp. 22II1-22F33 Genome Sequencing.</title>
        <authorList>
            <person name="Lai Q."/>
            <person name="Li G."/>
            <person name="Shao Z."/>
        </authorList>
    </citation>
    <scope>NUCLEOTIDE SEQUENCE [LARGE SCALE GENOMIC DNA]</scope>
    <source>
        <strain evidence="9 10">22II1-22F33</strain>
    </source>
</reference>
<feature type="signal peptide" evidence="4">
    <location>
        <begin position="1"/>
        <end position="16"/>
    </location>
</feature>
<evidence type="ECO:0000256" key="4">
    <source>
        <dbReference type="SAM" id="SignalP"/>
    </source>
</evidence>
<keyword evidence="10" id="KW-1185">Reference proteome</keyword>
<name>A0A225NIG4_9RHOB</name>
<feature type="domain" description="Multidrug resistance protein MdtA-like barrel-sandwich hybrid" evidence="6">
    <location>
        <begin position="51"/>
        <end position="193"/>
    </location>
</feature>
<comment type="caution">
    <text evidence="9">The sequence shown here is derived from an EMBL/GenBank/DDBJ whole genome shotgun (WGS) entry which is preliminary data.</text>
</comment>
<dbReference type="FunFam" id="2.40.420.20:FF:000001">
    <property type="entry name" value="Efflux RND transporter periplasmic adaptor subunit"/>
    <property type="match status" value="1"/>
</dbReference>
<dbReference type="PANTHER" id="PTHR30158:SF3">
    <property type="entry name" value="MULTIDRUG EFFLUX PUMP SUBUNIT ACRA-RELATED"/>
    <property type="match status" value="1"/>
</dbReference>
<feature type="domain" description="Multidrug resistance protein MdtA-like alpha-helical hairpin" evidence="5">
    <location>
        <begin position="92"/>
        <end position="159"/>
    </location>
</feature>
<dbReference type="InterPro" id="IPR006143">
    <property type="entry name" value="RND_pump_MFP"/>
</dbReference>
<evidence type="ECO:0000313" key="9">
    <source>
        <dbReference type="EMBL" id="OWU68061.1"/>
    </source>
</evidence>
<dbReference type="Gene3D" id="1.10.287.470">
    <property type="entry name" value="Helix hairpin bin"/>
    <property type="match status" value="1"/>
</dbReference>